<dbReference type="InterPro" id="IPR006439">
    <property type="entry name" value="HAD-SF_hydro_IA"/>
</dbReference>
<dbReference type="Gene3D" id="3.40.50.1000">
    <property type="entry name" value="HAD superfamily/HAD-like"/>
    <property type="match status" value="1"/>
</dbReference>
<dbReference type="InterPro" id="IPR036412">
    <property type="entry name" value="HAD-like_sf"/>
</dbReference>
<reference evidence="2" key="1">
    <citation type="journal article" date="2019" name="Int. J. Syst. Evol. Microbiol.">
        <title>The Global Catalogue of Microorganisms (GCM) 10K type strain sequencing project: providing services to taxonomists for standard genome sequencing and annotation.</title>
        <authorList>
            <consortium name="The Broad Institute Genomics Platform"/>
            <consortium name="The Broad Institute Genome Sequencing Center for Infectious Disease"/>
            <person name="Wu L."/>
            <person name="Ma J."/>
        </authorList>
    </citation>
    <scope>NUCLEOTIDE SEQUENCE [LARGE SCALE GENOMIC DNA]</scope>
    <source>
        <strain evidence="2">KLKA75</strain>
    </source>
</reference>
<keyword evidence="2" id="KW-1185">Reference proteome</keyword>
<keyword evidence="1" id="KW-0378">Hydrolase</keyword>
<dbReference type="Proteomes" id="UP001595872">
    <property type="component" value="Unassembled WGS sequence"/>
</dbReference>
<dbReference type="SFLD" id="SFLDG01129">
    <property type="entry name" value="C1.5:_HAD__Beta-PGM__Phosphata"/>
    <property type="match status" value="1"/>
</dbReference>
<organism evidence="1 2">
    <name type="scientific">Actinomadura gamaensis</name>
    <dbReference type="NCBI Taxonomy" id="1763541"/>
    <lineage>
        <taxon>Bacteria</taxon>
        <taxon>Bacillati</taxon>
        <taxon>Actinomycetota</taxon>
        <taxon>Actinomycetes</taxon>
        <taxon>Streptosporangiales</taxon>
        <taxon>Thermomonosporaceae</taxon>
        <taxon>Actinomadura</taxon>
    </lineage>
</organism>
<evidence type="ECO:0000313" key="1">
    <source>
        <dbReference type="EMBL" id="MFC4906073.1"/>
    </source>
</evidence>
<protein>
    <submittedName>
        <fullName evidence="1">HAD family hydrolase</fullName>
    </submittedName>
</protein>
<proteinExistence type="predicted"/>
<dbReference type="EMBL" id="JBHSIT010000001">
    <property type="protein sequence ID" value="MFC4906073.1"/>
    <property type="molecule type" value="Genomic_DNA"/>
</dbReference>
<dbReference type="RefSeq" id="WP_378251796.1">
    <property type="nucleotide sequence ID" value="NZ_JBHSIT010000001.1"/>
</dbReference>
<accession>A0ABV9TRJ8</accession>
<dbReference type="SUPFAM" id="SSF56784">
    <property type="entry name" value="HAD-like"/>
    <property type="match status" value="1"/>
</dbReference>
<dbReference type="GO" id="GO:0016787">
    <property type="term" value="F:hydrolase activity"/>
    <property type="evidence" value="ECO:0007669"/>
    <property type="project" value="UniProtKB-KW"/>
</dbReference>
<name>A0ABV9TRJ8_9ACTN</name>
<dbReference type="PANTHER" id="PTHR43611">
    <property type="entry name" value="ALPHA-D-GLUCOSE 1-PHOSPHATE PHOSPHATASE"/>
    <property type="match status" value="1"/>
</dbReference>
<dbReference type="InterPro" id="IPR023214">
    <property type="entry name" value="HAD_sf"/>
</dbReference>
<dbReference type="CDD" id="cd02603">
    <property type="entry name" value="HAD_sEH-N_like"/>
    <property type="match status" value="1"/>
</dbReference>
<dbReference type="SFLD" id="SFLDS00003">
    <property type="entry name" value="Haloacid_Dehalogenase"/>
    <property type="match status" value="1"/>
</dbReference>
<evidence type="ECO:0000313" key="2">
    <source>
        <dbReference type="Proteomes" id="UP001595872"/>
    </source>
</evidence>
<dbReference type="PRINTS" id="PR00413">
    <property type="entry name" value="HADHALOGNASE"/>
</dbReference>
<dbReference type="Pfam" id="PF00702">
    <property type="entry name" value="Hydrolase"/>
    <property type="match status" value="1"/>
</dbReference>
<comment type="caution">
    <text evidence="1">The sequence shown here is derived from an EMBL/GenBank/DDBJ whole genome shotgun (WGS) entry which is preliminary data.</text>
</comment>
<sequence>MSQLDESSTRSPARSGERAVLVDIGGVLRSDRTREVIADWAVRLGTSRRKVLRAVFAGNDETVLVGRMDEDEWWGVVAERLRLRPDELSDLRGDMGARESWNEELVAALRGLPGPVAIVSNAWPVVGRILARDGLADLADEIVLSCDVGYAKPDPRIFEAALRRLGVAAEDALFIDDAPANVEAARALGLSGHVHAGNGGTLARLAAFVR</sequence>
<gene>
    <name evidence="1" type="ORF">ACFPCY_01960</name>
</gene>
<dbReference type="NCBIfam" id="TIGR01509">
    <property type="entry name" value="HAD-SF-IA-v3"/>
    <property type="match status" value="1"/>
</dbReference>
<dbReference type="PANTHER" id="PTHR43611:SF3">
    <property type="entry name" value="FLAVIN MONONUCLEOTIDE HYDROLASE 1, CHLOROPLATIC"/>
    <property type="match status" value="1"/>
</dbReference>